<dbReference type="PATRIC" id="fig|1141662.3.peg.3155"/>
<proteinExistence type="predicted"/>
<dbReference type="EMBL" id="AKKL01000045">
    <property type="protein sequence ID" value="EKT56044.1"/>
    <property type="molecule type" value="Genomic_DNA"/>
</dbReference>
<dbReference type="Proteomes" id="UP000009336">
    <property type="component" value="Unassembled WGS sequence"/>
</dbReference>
<accession>K8W670</accession>
<sequence length="83" mass="9620">MKFTDDIINNAASSFLKKVRRQHGITEGELATLLKVSQQQVSRYENGKTQLTLGRINQYLELFGINWEHFSSELIKSTKKYEV</sequence>
<dbReference type="SUPFAM" id="SSF47413">
    <property type="entry name" value="lambda repressor-like DNA-binding domains"/>
    <property type="match status" value="1"/>
</dbReference>
<evidence type="ECO:0000259" key="1">
    <source>
        <dbReference type="PROSITE" id="PS50943"/>
    </source>
</evidence>
<dbReference type="STRING" id="1141662.OOA_15567"/>
<dbReference type="eggNOG" id="ENOG5031YGY">
    <property type="taxonomic scope" value="Bacteria"/>
</dbReference>
<dbReference type="SMART" id="SM00530">
    <property type="entry name" value="HTH_XRE"/>
    <property type="match status" value="1"/>
</dbReference>
<dbReference type="Gene3D" id="1.10.260.40">
    <property type="entry name" value="lambda repressor-like DNA-binding domains"/>
    <property type="match status" value="1"/>
</dbReference>
<evidence type="ECO:0000313" key="2">
    <source>
        <dbReference type="EMBL" id="EKT56044.1"/>
    </source>
</evidence>
<dbReference type="InterPro" id="IPR001387">
    <property type="entry name" value="Cro/C1-type_HTH"/>
</dbReference>
<dbReference type="HOGENOM" id="CLU_066192_40_8_6"/>
<dbReference type="CDD" id="cd00093">
    <property type="entry name" value="HTH_XRE"/>
    <property type="match status" value="1"/>
</dbReference>
<keyword evidence="3" id="KW-1185">Reference proteome</keyword>
<dbReference type="AlphaFoldDB" id="K8W670"/>
<organism evidence="2 3">
    <name type="scientific">Providencia burhodogranariea DSM 19968</name>
    <dbReference type="NCBI Taxonomy" id="1141662"/>
    <lineage>
        <taxon>Bacteria</taxon>
        <taxon>Pseudomonadati</taxon>
        <taxon>Pseudomonadota</taxon>
        <taxon>Gammaproteobacteria</taxon>
        <taxon>Enterobacterales</taxon>
        <taxon>Morganellaceae</taxon>
        <taxon>Providencia</taxon>
    </lineage>
</organism>
<reference evidence="2 3" key="1">
    <citation type="journal article" date="2012" name="BMC Genomics">
        <title>Comparative genomics of bacteria in the genus Providencia isolated from wild Drosophila melanogaster.</title>
        <authorList>
            <person name="Galac M.R."/>
            <person name="Lazzaro B.P."/>
        </authorList>
    </citation>
    <scope>NUCLEOTIDE SEQUENCE [LARGE SCALE GENOMIC DNA]</scope>
    <source>
        <strain evidence="2 3">DSM 19968</strain>
    </source>
</reference>
<dbReference type="PROSITE" id="PS50943">
    <property type="entry name" value="HTH_CROC1"/>
    <property type="match status" value="1"/>
</dbReference>
<dbReference type="GO" id="GO:0003677">
    <property type="term" value="F:DNA binding"/>
    <property type="evidence" value="ECO:0007669"/>
    <property type="project" value="InterPro"/>
</dbReference>
<protein>
    <submittedName>
        <fullName evidence="2">Fimbrial operon regulator</fullName>
    </submittedName>
</protein>
<feature type="domain" description="HTH cro/C1-type" evidence="1">
    <location>
        <begin position="16"/>
        <end position="70"/>
    </location>
</feature>
<evidence type="ECO:0000313" key="3">
    <source>
        <dbReference type="Proteomes" id="UP000009336"/>
    </source>
</evidence>
<dbReference type="RefSeq" id="WP_008913097.1">
    <property type="nucleotide sequence ID" value="NZ_KB233224.1"/>
</dbReference>
<dbReference type="Pfam" id="PF01381">
    <property type="entry name" value="HTH_3"/>
    <property type="match status" value="1"/>
</dbReference>
<dbReference type="OrthoDB" id="9797172at2"/>
<dbReference type="InterPro" id="IPR010982">
    <property type="entry name" value="Lambda_DNA-bd_dom_sf"/>
</dbReference>
<comment type="caution">
    <text evidence="2">The sequence shown here is derived from an EMBL/GenBank/DDBJ whole genome shotgun (WGS) entry which is preliminary data.</text>
</comment>
<gene>
    <name evidence="2" type="ORF">OOA_15567</name>
</gene>
<name>K8W670_9GAMM</name>